<keyword evidence="3" id="KW-1185">Reference proteome</keyword>
<gene>
    <name evidence="2" type="ORF">DSM104443_00465</name>
</gene>
<dbReference type="GO" id="GO:0004175">
    <property type="term" value="F:endopeptidase activity"/>
    <property type="evidence" value="ECO:0007669"/>
    <property type="project" value="TreeGrafter"/>
</dbReference>
<dbReference type="GO" id="GO:0030288">
    <property type="term" value="C:outer membrane-bounded periplasmic space"/>
    <property type="evidence" value="ECO:0007669"/>
    <property type="project" value="TreeGrafter"/>
</dbReference>
<sequence>MALAIEKDYAYLESSDRWRSLRAPWRKKALAAKTPAQLAAAFEGALSELHDDNVFLSGDGLPVARRVPSETDVWAAWSGERAMITAVRASSVADVAGLHPGQQVVSVQGVAVDRVVREKVAGRGGDGARDWALRHALAGPRAGSYVLGVRDEGGPLKVLEVTRAPESNNGAPILARKVGEGRDIAYLRLKNTLADEGLVMHFDAALAQMKDARAVILDLRSTEGGGSEDVVRSILGRFVAAESPWQVRESRGKRSEPDRVTPRGTPFTGPLVVLVDRWTAGEGEALAAGLDAVANATLIGTSMAGLRGRAREVMLPNSGWRLRFPAERVRHVNGTPRESLRPDIEVDLVHPSGGPGDPILYQALKLLEKK</sequence>
<dbReference type="Gene3D" id="3.90.226.10">
    <property type="entry name" value="2-enoyl-CoA Hydratase, Chain A, domain 1"/>
    <property type="match status" value="1"/>
</dbReference>
<dbReference type="PANTHER" id="PTHR32060">
    <property type="entry name" value="TAIL-SPECIFIC PROTEASE"/>
    <property type="match status" value="1"/>
</dbReference>
<dbReference type="GO" id="GO:0008236">
    <property type="term" value="F:serine-type peptidase activity"/>
    <property type="evidence" value="ECO:0007669"/>
    <property type="project" value="InterPro"/>
</dbReference>
<dbReference type="Proteomes" id="UP000501534">
    <property type="component" value="Chromosome"/>
</dbReference>
<dbReference type="PANTHER" id="PTHR32060:SF30">
    <property type="entry name" value="CARBOXY-TERMINAL PROCESSING PROTEASE CTPA"/>
    <property type="match status" value="1"/>
</dbReference>
<dbReference type="InterPro" id="IPR029045">
    <property type="entry name" value="ClpP/crotonase-like_dom_sf"/>
</dbReference>
<dbReference type="SMART" id="SM00245">
    <property type="entry name" value="TSPc"/>
    <property type="match status" value="1"/>
</dbReference>
<organism evidence="2 3">
    <name type="scientific">Usitatibacter rugosus</name>
    <dbReference type="NCBI Taxonomy" id="2732067"/>
    <lineage>
        <taxon>Bacteria</taxon>
        <taxon>Pseudomonadati</taxon>
        <taxon>Pseudomonadota</taxon>
        <taxon>Betaproteobacteria</taxon>
        <taxon>Nitrosomonadales</taxon>
        <taxon>Usitatibacteraceae</taxon>
        <taxon>Usitatibacter</taxon>
    </lineage>
</organism>
<dbReference type="Pfam" id="PF03572">
    <property type="entry name" value="Peptidase_S41"/>
    <property type="match status" value="1"/>
</dbReference>
<protein>
    <recommendedName>
        <fullName evidence="1">Tail specific protease domain-containing protein</fullName>
    </recommendedName>
</protein>
<dbReference type="InterPro" id="IPR036034">
    <property type="entry name" value="PDZ_sf"/>
</dbReference>
<feature type="domain" description="Tail specific protease" evidence="1">
    <location>
        <begin position="154"/>
        <end position="347"/>
    </location>
</feature>
<dbReference type="SUPFAM" id="SSF52096">
    <property type="entry name" value="ClpP/crotonase"/>
    <property type="match status" value="1"/>
</dbReference>
<dbReference type="Gene3D" id="2.30.42.10">
    <property type="match status" value="1"/>
</dbReference>
<dbReference type="RefSeq" id="WP_171089112.1">
    <property type="nucleotide sequence ID" value="NZ_CP053069.1"/>
</dbReference>
<dbReference type="EMBL" id="CP053069">
    <property type="protein sequence ID" value="QJR09421.1"/>
    <property type="molecule type" value="Genomic_DNA"/>
</dbReference>
<dbReference type="SUPFAM" id="SSF50156">
    <property type="entry name" value="PDZ domain-like"/>
    <property type="match status" value="1"/>
</dbReference>
<dbReference type="AlphaFoldDB" id="A0A6M4GQB3"/>
<name>A0A6M4GQB3_9PROT</name>
<dbReference type="InterPro" id="IPR005151">
    <property type="entry name" value="Tail-specific_protease"/>
</dbReference>
<proteinExistence type="predicted"/>
<accession>A0A6M4GQB3</accession>
<evidence type="ECO:0000313" key="2">
    <source>
        <dbReference type="EMBL" id="QJR09421.1"/>
    </source>
</evidence>
<dbReference type="CDD" id="cd06567">
    <property type="entry name" value="Peptidase_S41"/>
    <property type="match status" value="1"/>
</dbReference>
<dbReference type="GO" id="GO:0006508">
    <property type="term" value="P:proteolysis"/>
    <property type="evidence" value="ECO:0007669"/>
    <property type="project" value="InterPro"/>
</dbReference>
<dbReference type="GO" id="GO:0007165">
    <property type="term" value="P:signal transduction"/>
    <property type="evidence" value="ECO:0007669"/>
    <property type="project" value="TreeGrafter"/>
</dbReference>
<reference evidence="2 3" key="1">
    <citation type="submission" date="2020-04" db="EMBL/GenBank/DDBJ databases">
        <title>Usitatibacter rugosus gen. nov., sp. nov. and Usitatibacter palustris sp. nov., novel members of Usitatibacteraceae fam. nov. within the order Nitrosomonadales isolated from soil.</title>
        <authorList>
            <person name="Huber K.J."/>
            <person name="Neumann-Schaal M."/>
            <person name="Geppert A."/>
            <person name="Luckner M."/>
            <person name="Wanner G."/>
            <person name="Overmann J."/>
        </authorList>
    </citation>
    <scope>NUCLEOTIDE SEQUENCE [LARGE SCALE GENOMIC DNA]</scope>
    <source>
        <strain evidence="2 3">0125_3</strain>
    </source>
</reference>
<dbReference type="KEGG" id="uru:DSM104443_00465"/>
<evidence type="ECO:0000313" key="3">
    <source>
        <dbReference type="Proteomes" id="UP000501534"/>
    </source>
</evidence>
<evidence type="ECO:0000259" key="1">
    <source>
        <dbReference type="SMART" id="SM00245"/>
    </source>
</evidence>